<keyword evidence="3" id="KW-1185">Reference proteome</keyword>
<dbReference type="RefSeq" id="WP_184720263.1">
    <property type="nucleotide sequence ID" value="NZ_JACHJP010000007.1"/>
</dbReference>
<gene>
    <name evidence="2" type="ORF">FHS44_005866</name>
</gene>
<proteinExistence type="predicted"/>
<keyword evidence="1" id="KW-1133">Transmembrane helix</keyword>
<organism evidence="2 3">
    <name type="scientific">Streptosporangium saharense</name>
    <dbReference type="NCBI Taxonomy" id="1706840"/>
    <lineage>
        <taxon>Bacteria</taxon>
        <taxon>Bacillati</taxon>
        <taxon>Actinomycetota</taxon>
        <taxon>Actinomycetes</taxon>
        <taxon>Streptosporangiales</taxon>
        <taxon>Streptosporangiaceae</taxon>
        <taxon>Streptosporangium</taxon>
    </lineage>
</organism>
<accession>A0A7W7VQ88</accession>
<dbReference type="Proteomes" id="UP000552644">
    <property type="component" value="Unassembled WGS sequence"/>
</dbReference>
<name>A0A7W7VQ88_9ACTN</name>
<dbReference type="EMBL" id="JACHJP010000007">
    <property type="protein sequence ID" value="MBB4918736.1"/>
    <property type="molecule type" value="Genomic_DNA"/>
</dbReference>
<evidence type="ECO:0000313" key="2">
    <source>
        <dbReference type="EMBL" id="MBB4918736.1"/>
    </source>
</evidence>
<protein>
    <submittedName>
        <fullName evidence="2">Uncharacterized protein</fullName>
    </submittedName>
</protein>
<comment type="caution">
    <text evidence="2">The sequence shown here is derived from an EMBL/GenBank/DDBJ whole genome shotgun (WGS) entry which is preliminary data.</text>
</comment>
<evidence type="ECO:0000313" key="3">
    <source>
        <dbReference type="Proteomes" id="UP000552644"/>
    </source>
</evidence>
<reference evidence="2 3" key="1">
    <citation type="submission" date="2020-08" db="EMBL/GenBank/DDBJ databases">
        <title>Genomic Encyclopedia of Type Strains, Phase III (KMG-III): the genomes of soil and plant-associated and newly described type strains.</title>
        <authorList>
            <person name="Whitman W."/>
        </authorList>
    </citation>
    <scope>NUCLEOTIDE SEQUENCE [LARGE SCALE GENOMIC DNA]</scope>
    <source>
        <strain evidence="2 3">CECT 8840</strain>
    </source>
</reference>
<dbReference type="AlphaFoldDB" id="A0A7W7VQ88"/>
<keyword evidence="1" id="KW-0812">Transmembrane</keyword>
<evidence type="ECO:0000256" key="1">
    <source>
        <dbReference type="SAM" id="Phobius"/>
    </source>
</evidence>
<keyword evidence="1" id="KW-0472">Membrane</keyword>
<feature type="transmembrane region" description="Helical" evidence="1">
    <location>
        <begin position="30"/>
        <end position="50"/>
    </location>
</feature>
<sequence>MAGLVGGLVAQLLMRGVAVGVDTSFTLGATVMIVVAFVVLAVPAAITATARPGVRRGGRWVTVVATGWASARTGFSDAQSILLASEERLPVLAALAVAFATVVTAHGRFAQWLTRRLAAPKERALPYATAFEHLETLPGAEAVDGETFIRGSCQSPVPMGRVGSSR</sequence>